<evidence type="ECO:0000256" key="4">
    <source>
        <dbReference type="RuleBase" id="RU361277"/>
    </source>
</evidence>
<dbReference type="InterPro" id="IPR050129">
    <property type="entry name" value="Zn_alcohol_dh"/>
</dbReference>
<dbReference type="InterPro" id="IPR020843">
    <property type="entry name" value="ER"/>
</dbReference>
<comment type="caution">
    <text evidence="6">The sequence shown here is derived from an EMBL/GenBank/DDBJ whole genome shotgun (WGS) entry which is preliminary data.</text>
</comment>
<evidence type="ECO:0000256" key="3">
    <source>
        <dbReference type="ARBA" id="ARBA00023002"/>
    </source>
</evidence>
<keyword evidence="7" id="KW-1185">Reference proteome</keyword>
<dbReference type="Proteomes" id="UP001300012">
    <property type="component" value="Unassembled WGS sequence"/>
</dbReference>
<dbReference type="SUPFAM" id="SSF50129">
    <property type="entry name" value="GroES-like"/>
    <property type="match status" value="1"/>
</dbReference>
<comment type="cofactor">
    <cofactor evidence="4">
        <name>Zn(2+)</name>
        <dbReference type="ChEBI" id="CHEBI:29105"/>
    </cofactor>
</comment>
<dbReference type="RefSeq" id="WP_258213737.1">
    <property type="nucleotide sequence ID" value="NZ_JANQBD010000008.1"/>
</dbReference>
<dbReference type="PROSITE" id="PS00059">
    <property type="entry name" value="ADH_ZINC"/>
    <property type="match status" value="1"/>
</dbReference>
<sequence length="343" mass="36927">MKAFMIHEPHKYSIVETPVPEPGDGEVLVRSMYAGICGTDVELAKGMVRADAVNYPCIPGHEWSGIIEKVGSGITGLKRGDRVVSEGVQHCGYCRYCRQGQSNLCENMKELGFTIPGGLSEFVVANSRMVHCLPDDFPLDMAALIEPTAVVTRGVWRAKPKPGETIAVIGPGTVGLLAVMISKLFSPRKIILIGVTDETLKLGQSLGATDIVNLTHEEAADRVSQLEDGLGADIVYECAGKSSAVGMAFSIVRRGGKVVLLGAAGKDAKMELFSDLFHVKDLEIHGILSYTKETWQDAVNLVSNRLIPVDKLIQHRFSLGEVDKALDVLDSGKGIGKTLIELT</sequence>
<keyword evidence="3" id="KW-0560">Oxidoreductase</keyword>
<feature type="domain" description="Enoyl reductase (ER)" evidence="5">
    <location>
        <begin position="7"/>
        <end position="340"/>
    </location>
</feature>
<evidence type="ECO:0000313" key="7">
    <source>
        <dbReference type="Proteomes" id="UP001300012"/>
    </source>
</evidence>
<proteinExistence type="inferred from homology"/>
<keyword evidence="2 4" id="KW-0862">Zinc</keyword>
<dbReference type="PANTHER" id="PTHR43401:SF2">
    <property type="entry name" value="L-THREONINE 3-DEHYDROGENASE"/>
    <property type="match status" value="1"/>
</dbReference>
<evidence type="ECO:0000259" key="5">
    <source>
        <dbReference type="SMART" id="SM00829"/>
    </source>
</evidence>
<dbReference type="SUPFAM" id="SSF51735">
    <property type="entry name" value="NAD(P)-binding Rossmann-fold domains"/>
    <property type="match status" value="1"/>
</dbReference>
<dbReference type="PANTHER" id="PTHR43401">
    <property type="entry name" value="L-THREONINE 3-DEHYDROGENASE"/>
    <property type="match status" value="1"/>
</dbReference>
<dbReference type="Gene3D" id="3.90.180.10">
    <property type="entry name" value="Medium-chain alcohol dehydrogenases, catalytic domain"/>
    <property type="match status" value="1"/>
</dbReference>
<dbReference type="EMBL" id="JANQBD010000008">
    <property type="protein sequence ID" value="MCR8632148.1"/>
    <property type="molecule type" value="Genomic_DNA"/>
</dbReference>
<dbReference type="InterPro" id="IPR013154">
    <property type="entry name" value="ADH-like_N"/>
</dbReference>
<evidence type="ECO:0000313" key="6">
    <source>
        <dbReference type="EMBL" id="MCR8632148.1"/>
    </source>
</evidence>
<organism evidence="6 7">
    <name type="scientific">Paenibacillus radicis</name>
    <name type="common">ex Xue et al. 2023</name>
    <dbReference type="NCBI Taxonomy" id="2972489"/>
    <lineage>
        <taxon>Bacteria</taxon>
        <taxon>Bacillati</taxon>
        <taxon>Bacillota</taxon>
        <taxon>Bacilli</taxon>
        <taxon>Bacillales</taxon>
        <taxon>Paenibacillaceae</taxon>
        <taxon>Paenibacillus</taxon>
    </lineage>
</organism>
<protein>
    <submittedName>
        <fullName evidence="6">Alcohol dehydrogenase catalytic domain-containing protein</fullName>
    </submittedName>
</protein>
<dbReference type="InterPro" id="IPR036291">
    <property type="entry name" value="NAD(P)-bd_dom_sf"/>
</dbReference>
<name>A0ABT1YG24_9BACL</name>
<keyword evidence="1 4" id="KW-0479">Metal-binding</keyword>
<dbReference type="Pfam" id="PF08240">
    <property type="entry name" value="ADH_N"/>
    <property type="match status" value="1"/>
</dbReference>
<gene>
    <name evidence="6" type="ORF">NV381_13130</name>
</gene>
<dbReference type="Gene3D" id="3.40.50.720">
    <property type="entry name" value="NAD(P)-binding Rossmann-like Domain"/>
    <property type="match status" value="1"/>
</dbReference>
<dbReference type="SMART" id="SM00829">
    <property type="entry name" value="PKS_ER"/>
    <property type="match status" value="1"/>
</dbReference>
<comment type="similarity">
    <text evidence="4">Belongs to the zinc-containing alcohol dehydrogenase family.</text>
</comment>
<dbReference type="Pfam" id="PF00107">
    <property type="entry name" value="ADH_zinc_N"/>
    <property type="match status" value="1"/>
</dbReference>
<reference evidence="6 7" key="1">
    <citation type="submission" date="2022-08" db="EMBL/GenBank/DDBJ databases">
        <title>Paenibacillus endoradicis sp. nov., Paenibacillus radicibacter sp. nov and Paenibacillus pararadicis sp. nov., three cold-adapted plant growth-promoting bacteria isolated from root of Larix gmelinii in Great Khingan.</title>
        <authorList>
            <person name="Xue H."/>
        </authorList>
    </citation>
    <scope>NUCLEOTIDE SEQUENCE [LARGE SCALE GENOMIC DNA]</scope>
    <source>
        <strain evidence="6 7">N5-1-1-5</strain>
    </source>
</reference>
<dbReference type="InterPro" id="IPR002328">
    <property type="entry name" value="ADH_Zn_CS"/>
</dbReference>
<dbReference type="InterPro" id="IPR011032">
    <property type="entry name" value="GroES-like_sf"/>
</dbReference>
<dbReference type="InterPro" id="IPR013149">
    <property type="entry name" value="ADH-like_C"/>
</dbReference>
<evidence type="ECO:0000256" key="2">
    <source>
        <dbReference type="ARBA" id="ARBA00022833"/>
    </source>
</evidence>
<evidence type="ECO:0000256" key="1">
    <source>
        <dbReference type="ARBA" id="ARBA00022723"/>
    </source>
</evidence>
<accession>A0ABT1YG24</accession>